<dbReference type="SUPFAM" id="SSF50952">
    <property type="entry name" value="Soluble quinoprotein glucose dehydrogenase"/>
    <property type="match status" value="1"/>
</dbReference>
<evidence type="ECO:0000259" key="2">
    <source>
        <dbReference type="Pfam" id="PF07995"/>
    </source>
</evidence>
<keyword evidence="1" id="KW-0732">Signal</keyword>
<evidence type="ECO:0000313" key="3">
    <source>
        <dbReference type="EMBL" id="MEL1250655.1"/>
    </source>
</evidence>
<keyword evidence="3" id="KW-0560">Oxidoreductase</keyword>
<name>A0ABU9IE05_9SPHN</name>
<comment type="caution">
    <text evidence="3">The sequence shown here is derived from an EMBL/GenBank/DDBJ whole genome shotgun (WGS) entry which is preliminary data.</text>
</comment>
<dbReference type="Pfam" id="PF07995">
    <property type="entry name" value="GSDH"/>
    <property type="match status" value="1"/>
</dbReference>
<evidence type="ECO:0000313" key="4">
    <source>
        <dbReference type="Proteomes" id="UP001497045"/>
    </source>
</evidence>
<protein>
    <submittedName>
        <fullName evidence="3">PQQ-dependent sugar dehydrogenase</fullName>
        <ecNumber evidence="3">1.1.5.-</ecNumber>
    </submittedName>
</protein>
<feature type="chain" id="PRO_5047417623" evidence="1">
    <location>
        <begin position="20"/>
        <end position="407"/>
    </location>
</feature>
<dbReference type="InterPro" id="IPR011041">
    <property type="entry name" value="Quinoprot_gluc/sorb_DH_b-prop"/>
</dbReference>
<dbReference type="EMBL" id="JBBYHV010000001">
    <property type="protein sequence ID" value="MEL1250655.1"/>
    <property type="molecule type" value="Genomic_DNA"/>
</dbReference>
<dbReference type="Gene3D" id="2.120.10.30">
    <property type="entry name" value="TolB, C-terminal domain"/>
    <property type="match status" value="1"/>
</dbReference>
<reference evidence="3 4" key="1">
    <citation type="submission" date="2024-04" db="EMBL/GenBank/DDBJ databases">
        <title>Aurantiacibacter sp. DGU6 16S ribosomal RNA gene Genome sequencing and assembly.</title>
        <authorList>
            <person name="Park S."/>
        </authorList>
    </citation>
    <scope>NUCLEOTIDE SEQUENCE [LARGE SCALE GENOMIC DNA]</scope>
    <source>
        <strain evidence="3 4">DGU6</strain>
    </source>
</reference>
<feature type="signal peptide" evidence="1">
    <location>
        <begin position="1"/>
        <end position="19"/>
    </location>
</feature>
<organism evidence="3 4">
    <name type="scientific">Aurantiacibacter gilvus</name>
    <dbReference type="NCBI Taxonomy" id="3139141"/>
    <lineage>
        <taxon>Bacteria</taxon>
        <taxon>Pseudomonadati</taxon>
        <taxon>Pseudomonadota</taxon>
        <taxon>Alphaproteobacteria</taxon>
        <taxon>Sphingomonadales</taxon>
        <taxon>Erythrobacteraceae</taxon>
        <taxon>Aurantiacibacter</taxon>
    </lineage>
</organism>
<dbReference type="RefSeq" id="WP_341673168.1">
    <property type="nucleotide sequence ID" value="NZ_JBBYHV010000001.1"/>
</dbReference>
<proteinExistence type="predicted"/>
<dbReference type="GO" id="GO:0016491">
    <property type="term" value="F:oxidoreductase activity"/>
    <property type="evidence" value="ECO:0007669"/>
    <property type="project" value="UniProtKB-KW"/>
</dbReference>
<keyword evidence="4" id="KW-1185">Reference proteome</keyword>
<evidence type="ECO:0000256" key="1">
    <source>
        <dbReference type="SAM" id="SignalP"/>
    </source>
</evidence>
<sequence>MKKAIMLAAAALLGSPAAAQQAPPPGIATPVLPDTPQVYDTAEQHGIEVTVLAQGFARPFAMEFLPNGDMLITERGVGLRMLRGATGDNPVLEPVAIAGVPEASPDVAQFGVQDIALHPDFAENGWIYFTFNAPAAATGEEQPQRPQGMFRLLRGRWDGGQVTDVETLLEADSASYAGGSRVHVDATGMVWVSTGAPFGPEAQDLSNVYGKVLRLNADGSIPADNPFVGQVGANPAIYTYGHRDQHGLTVHPETGQAWSVEHGPNGGDEANLIEPGGNYGWPVYSFGREYDGSDAAALPFGPDTVEPRVVWLPSIAPSGLLFYTGDQFPAWQGNLFIGSARWGEINHTGSLQRVVFNEDFGELRREALLQPLHHRVRDVVQGPDGNIYVLSDGPTHAVLRISPAELD</sequence>
<dbReference type="InterPro" id="IPR012938">
    <property type="entry name" value="Glc/Sorbosone_DH"/>
</dbReference>
<gene>
    <name evidence="3" type="ORF">AAEO60_08230</name>
</gene>
<dbReference type="EC" id="1.1.5.-" evidence="3"/>
<dbReference type="InterPro" id="IPR011042">
    <property type="entry name" value="6-blade_b-propeller_TolB-like"/>
</dbReference>
<feature type="domain" description="Glucose/Sorbosone dehydrogenase" evidence="2">
    <location>
        <begin position="57"/>
        <end position="399"/>
    </location>
</feature>
<dbReference type="PANTHER" id="PTHR19328">
    <property type="entry name" value="HEDGEHOG-INTERACTING PROTEIN"/>
    <property type="match status" value="1"/>
</dbReference>
<accession>A0ABU9IE05</accession>
<dbReference type="Proteomes" id="UP001497045">
    <property type="component" value="Unassembled WGS sequence"/>
</dbReference>
<dbReference type="PANTHER" id="PTHR19328:SF75">
    <property type="entry name" value="ALDOSE SUGAR DEHYDROGENASE YLII"/>
    <property type="match status" value="1"/>
</dbReference>